<accession>A0ABP9Z399</accession>
<dbReference type="InterPro" id="IPR002048">
    <property type="entry name" value="EF_hand_dom"/>
</dbReference>
<evidence type="ECO:0000259" key="2">
    <source>
        <dbReference type="PROSITE" id="PS50031"/>
    </source>
</evidence>
<dbReference type="EMBL" id="BAABUK010000017">
    <property type="protein sequence ID" value="GAA5813552.1"/>
    <property type="molecule type" value="Genomic_DNA"/>
</dbReference>
<proteinExistence type="predicted"/>
<dbReference type="Gene3D" id="1.10.238.10">
    <property type="entry name" value="EF-hand"/>
    <property type="match status" value="3"/>
</dbReference>
<keyword evidence="1" id="KW-0175">Coiled coil</keyword>
<organism evidence="4 5">
    <name type="scientific">Mucor flavus</name>
    <dbReference type="NCBI Taxonomy" id="439312"/>
    <lineage>
        <taxon>Eukaryota</taxon>
        <taxon>Fungi</taxon>
        <taxon>Fungi incertae sedis</taxon>
        <taxon>Mucoromycota</taxon>
        <taxon>Mucoromycotina</taxon>
        <taxon>Mucoromycetes</taxon>
        <taxon>Mucorales</taxon>
        <taxon>Mucorineae</taxon>
        <taxon>Mucoraceae</taxon>
        <taxon>Mucor</taxon>
    </lineage>
</organism>
<evidence type="ECO:0008006" key="6">
    <source>
        <dbReference type="Google" id="ProtNLM"/>
    </source>
</evidence>
<dbReference type="InterPro" id="IPR011992">
    <property type="entry name" value="EF-hand-dom_pair"/>
</dbReference>
<evidence type="ECO:0000259" key="3">
    <source>
        <dbReference type="PROSITE" id="PS50222"/>
    </source>
</evidence>
<feature type="domain" description="EH" evidence="2">
    <location>
        <begin position="118"/>
        <end position="208"/>
    </location>
</feature>
<dbReference type="Proteomes" id="UP001473302">
    <property type="component" value="Unassembled WGS sequence"/>
</dbReference>
<evidence type="ECO:0000313" key="4">
    <source>
        <dbReference type="EMBL" id="GAA5813552.1"/>
    </source>
</evidence>
<feature type="coiled-coil region" evidence="1">
    <location>
        <begin position="369"/>
        <end position="431"/>
    </location>
</feature>
<dbReference type="PANTHER" id="PTHR11216:SF174">
    <property type="entry name" value="GH06923P"/>
    <property type="match status" value="1"/>
</dbReference>
<dbReference type="CDD" id="cd00052">
    <property type="entry name" value="EH"/>
    <property type="match status" value="3"/>
</dbReference>
<feature type="domain" description="EH" evidence="2">
    <location>
        <begin position="264"/>
        <end position="350"/>
    </location>
</feature>
<evidence type="ECO:0000256" key="1">
    <source>
        <dbReference type="SAM" id="Coils"/>
    </source>
</evidence>
<dbReference type="InterPro" id="IPR000261">
    <property type="entry name" value="EH_dom"/>
</dbReference>
<dbReference type="PROSITE" id="PS50222">
    <property type="entry name" value="EF_HAND_2"/>
    <property type="match status" value="2"/>
</dbReference>
<comment type="caution">
    <text evidence="4">The sequence shown here is derived from an EMBL/GenBank/DDBJ whole genome shotgun (WGS) entry which is preliminary data.</text>
</comment>
<dbReference type="Pfam" id="PF12763">
    <property type="entry name" value="EH"/>
    <property type="match status" value="3"/>
</dbReference>
<dbReference type="PANTHER" id="PTHR11216">
    <property type="entry name" value="EH DOMAIN"/>
    <property type="match status" value="1"/>
</dbReference>
<sequence length="540" mass="60638">MTNPEIYLTTQEKYTYKEFFKIVDVEQKSFLAKNEAMAFFSKTGIPSAFLEEIWQTVDQGAKSYITEPEFYIALKFIACAQNGVEVQDNVLATQVPLPQFKDVIIRAPPTIAPITVEEREKYINVFHSTQLSDGLLHGEEARNIFMRSKLSMDKLNSIWMLADTRNSGTLNKTEFIIAMHYISRCMSNPSLTLPPTLPSQTYAEATGRFAVSIRRHNTTMASPPPSKNSALLLSPVASHSSAVASHLSPVASHSHHSVVLTAQEIDRYRPYFTELDTDGSGFIESEEAVYFFSHSHLPDSELGMIWEIADKRQLGKLDLHDFSVAMHLINIRKSGESIDKYVEQTQYNTPNISNQQDELNKVYELENHLVEVRQQINTHSKQVTDLQTQLAQEQQTVCDLEQKVTDAKRELDAARASAEESERLLDLEQQRKQNMTPTMFIASLPELTRTPSSFSGSNYIMSPQSDAGSRSKMSLSPVQAKSVLKYGFDLTAFDTLSMQESNAFAKSSVNDDLASLFGTPVVSHQTTTTTKSSDFDSIFM</sequence>
<feature type="domain" description="EH" evidence="2">
    <location>
        <begin position="12"/>
        <end position="96"/>
    </location>
</feature>
<dbReference type="PROSITE" id="PS50031">
    <property type="entry name" value="EH"/>
    <property type="match status" value="3"/>
</dbReference>
<keyword evidence="5" id="KW-1185">Reference proteome</keyword>
<feature type="domain" description="EF-hand" evidence="3">
    <location>
        <begin position="263"/>
        <end position="298"/>
    </location>
</feature>
<dbReference type="SMART" id="SM00054">
    <property type="entry name" value="EFh"/>
    <property type="match status" value="5"/>
</dbReference>
<gene>
    <name evidence="4" type="ORF">MFLAVUS_007034</name>
</gene>
<evidence type="ECO:0000313" key="5">
    <source>
        <dbReference type="Proteomes" id="UP001473302"/>
    </source>
</evidence>
<name>A0ABP9Z399_9FUNG</name>
<dbReference type="SUPFAM" id="SSF47473">
    <property type="entry name" value="EF-hand"/>
    <property type="match status" value="2"/>
</dbReference>
<dbReference type="SMART" id="SM00027">
    <property type="entry name" value="EH"/>
    <property type="match status" value="3"/>
</dbReference>
<feature type="domain" description="EF-hand" evidence="3">
    <location>
        <begin position="150"/>
        <end position="185"/>
    </location>
</feature>
<reference evidence="4 5" key="1">
    <citation type="submission" date="2024-04" db="EMBL/GenBank/DDBJ databases">
        <title>genome sequences of Mucor flavus KT1a and Helicostylum pulchrum KT1b strains isolated from the surface of a dry-aged beef.</title>
        <authorList>
            <person name="Toyotome T."/>
            <person name="Hosono M."/>
            <person name="Torimaru M."/>
            <person name="Fukuda K."/>
            <person name="Mikami N."/>
        </authorList>
    </citation>
    <scope>NUCLEOTIDE SEQUENCE [LARGE SCALE GENOMIC DNA]</scope>
    <source>
        <strain evidence="4 5">KT1a</strain>
    </source>
</reference>
<protein>
    <recommendedName>
        <fullName evidence="6">Epidermal growth factor receptor substrate 15-like 1</fullName>
    </recommendedName>
</protein>